<name>A0AAV9HX46_9PEZI</name>
<keyword evidence="1" id="KW-0732">Signal</keyword>
<feature type="signal peptide" evidence="1">
    <location>
        <begin position="1"/>
        <end position="24"/>
    </location>
</feature>
<reference evidence="2" key="2">
    <citation type="submission" date="2023-06" db="EMBL/GenBank/DDBJ databases">
        <authorList>
            <consortium name="Lawrence Berkeley National Laboratory"/>
            <person name="Mondo S.J."/>
            <person name="Hensen N."/>
            <person name="Bonometti L."/>
            <person name="Westerberg I."/>
            <person name="Brannstrom I.O."/>
            <person name="Guillou S."/>
            <person name="Cros-Aarteil S."/>
            <person name="Calhoun S."/>
            <person name="Haridas S."/>
            <person name="Kuo A."/>
            <person name="Pangilinan J."/>
            <person name="Riley R."/>
            <person name="Labutti K."/>
            <person name="Andreopoulos B."/>
            <person name="Lipzen A."/>
            <person name="Chen C."/>
            <person name="Yanf M."/>
            <person name="Daum C."/>
            <person name="Ng V."/>
            <person name="Clum A."/>
            <person name="Steindorff A."/>
            <person name="Ohm R."/>
            <person name="Martin F."/>
            <person name="Silar P."/>
            <person name="Natvig D."/>
            <person name="Lalanne C."/>
            <person name="Gautier V."/>
            <person name="Ament-Velasquez S.L."/>
            <person name="Kruys A."/>
            <person name="Hutchinson M.I."/>
            <person name="Powell A.J."/>
            <person name="Barry K."/>
            <person name="Miller A.N."/>
            <person name="Grigoriev I.V."/>
            <person name="Debuchy R."/>
            <person name="Gladieux P."/>
            <person name="Thoren M.H."/>
            <person name="Johannesson H."/>
        </authorList>
    </citation>
    <scope>NUCLEOTIDE SEQUENCE</scope>
    <source>
        <strain evidence="2">PSN324</strain>
    </source>
</reference>
<evidence type="ECO:0000256" key="1">
    <source>
        <dbReference type="SAM" id="SignalP"/>
    </source>
</evidence>
<accession>A0AAV9HX46</accession>
<reference evidence="2" key="1">
    <citation type="journal article" date="2023" name="Mol. Phylogenet. Evol.">
        <title>Genome-scale phylogeny and comparative genomics of the fungal order Sordariales.</title>
        <authorList>
            <person name="Hensen N."/>
            <person name="Bonometti L."/>
            <person name="Westerberg I."/>
            <person name="Brannstrom I.O."/>
            <person name="Guillou S."/>
            <person name="Cros-Aarteil S."/>
            <person name="Calhoun S."/>
            <person name="Haridas S."/>
            <person name="Kuo A."/>
            <person name="Mondo S."/>
            <person name="Pangilinan J."/>
            <person name="Riley R."/>
            <person name="LaButti K."/>
            <person name="Andreopoulos B."/>
            <person name="Lipzen A."/>
            <person name="Chen C."/>
            <person name="Yan M."/>
            <person name="Daum C."/>
            <person name="Ng V."/>
            <person name="Clum A."/>
            <person name="Steindorff A."/>
            <person name="Ohm R.A."/>
            <person name="Martin F."/>
            <person name="Silar P."/>
            <person name="Natvig D.O."/>
            <person name="Lalanne C."/>
            <person name="Gautier V."/>
            <person name="Ament-Velasquez S.L."/>
            <person name="Kruys A."/>
            <person name="Hutchinson M.I."/>
            <person name="Powell A.J."/>
            <person name="Barry K."/>
            <person name="Miller A.N."/>
            <person name="Grigoriev I.V."/>
            <person name="Debuchy R."/>
            <person name="Gladieux P."/>
            <person name="Hiltunen Thoren M."/>
            <person name="Johannesson H."/>
        </authorList>
    </citation>
    <scope>NUCLEOTIDE SEQUENCE</scope>
    <source>
        <strain evidence="2">PSN324</strain>
    </source>
</reference>
<proteinExistence type="predicted"/>
<gene>
    <name evidence="2" type="ORF">QBC42DRAFT_343945</name>
</gene>
<organism evidence="2 3">
    <name type="scientific">Cladorrhinum samala</name>
    <dbReference type="NCBI Taxonomy" id="585594"/>
    <lineage>
        <taxon>Eukaryota</taxon>
        <taxon>Fungi</taxon>
        <taxon>Dikarya</taxon>
        <taxon>Ascomycota</taxon>
        <taxon>Pezizomycotina</taxon>
        <taxon>Sordariomycetes</taxon>
        <taxon>Sordariomycetidae</taxon>
        <taxon>Sordariales</taxon>
        <taxon>Podosporaceae</taxon>
        <taxon>Cladorrhinum</taxon>
    </lineage>
</organism>
<dbReference type="Gene3D" id="2.60.20.10">
    <property type="entry name" value="Crystallins"/>
    <property type="match status" value="1"/>
</dbReference>
<evidence type="ECO:0000313" key="3">
    <source>
        <dbReference type="Proteomes" id="UP001321749"/>
    </source>
</evidence>
<protein>
    <submittedName>
        <fullName evidence="2">Uncharacterized protein</fullName>
    </submittedName>
</protein>
<comment type="caution">
    <text evidence="2">The sequence shown here is derived from an EMBL/GenBank/DDBJ whole genome shotgun (WGS) entry which is preliminary data.</text>
</comment>
<sequence>MKFSFVSLLTLATAAAAAPSAVEGRAVTLIDLWADRDFLGLKFTGSADVGQCKNLPSNFNDLVTSGKARSGYRCTVWVDKDCKGTGFSFVSNPKIDSWIDNKASSWKCVKV</sequence>
<feature type="chain" id="PRO_5043485554" evidence="1">
    <location>
        <begin position="25"/>
        <end position="111"/>
    </location>
</feature>
<dbReference type="EMBL" id="MU864940">
    <property type="protein sequence ID" value="KAK4465318.1"/>
    <property type="molecule type" value="Genomic_DNA"/>
</dbReference>
<evidence type="ECO:0000313" key="2">
    <source>
        <dbReference type="EMBL" id="KAK4465318.1"/>
    </source>
</evidence>
<keyword evidence="3" id="KW-1185">Reference proteome</keyword>
<dbReference type="Proteomes" id="UP001321749">
    <property type="component" value="Unassembled WGS sequence"/>
</dbReference>
<dbReference type="AlphaFoldDB" id="A0AAV9HX46"/>